<dbReference type="AlphaFoldDB" id="A0A074Y0S4"/>
<dbReference type="Pfam" id="PF00583">
    <property type="entry name" value="Acetyltransf_1"/>
    <property type="match status" value="1"/>
</dbReference>
<dbReference type="RefSeq" id="XP_013339870.1">
    <property type="nucleotide sequence ID" value="XM_013484416.1"/>
</dbReference>
<name>A0A074Y0S4_AURSE</name>
<proteinExistence type="predicted"/>
<feature type="domain" description="N-acetyltransferase" evidence="1">
    <location>
        <begin position="3"/>
        <end position="211"/>
    </location>
</feature>
<dbReference type="PANTHER" id="PTHR42791">
    <property type="entry name" value="GNAT FAMILY ACETYLTRANSFERASE"/>
    <property type="match status" value="1"/>
</dbReference>
<dbReference type="HOGENOM" id="CLU_060131_6_5_1"/>
<dbReference type="InterPro" id="IPR016181">
    <property type="entry name" value="Acyl_CoA_acyltransferase"/>
</dbReference>
<evidence type="ECO:0000259" key="1">
    <source>
        <dbReference type="PROSITE" id="PS51186"/>
    </source>
</evidence>
<keyword evidence="3" id="KW-1185">Reference proteome</keyword>
<dbReference type="OMA" id="WRYVKPK"/>
<evidence type="ECO:0000313" key="2">
    <source>
        <dbReference type="EMBL" id="KEQ91330.1"/>
    </source>
</evidence>
<dbReference type="InterPro" id="IPR000182">
    <property type="entry name" value="GNAT_dom"/>
</dbReference>
<dbReference type="OrthoDB" id="410198at2759"/>
<dbReference type="PROSITE" id="PS51186">
    <property type="entry name" value="GNAT"/>
    <property type="match status" value="1"/>
</dbReference>
<sequence>MPLEVRQVEAGDIADIARMDRITMKDVGISRAIWKIQEAEGMDITYSFMRFISIGMEHHAKTFWKVVDTESNELVAVGKFTFQYHEGEAYQDTPVGGEEAIPKSLLDFFAWLNVGSTEFAKQNFTGRRHAHLAYLATHPMHRKRGAARMLLEKGTKAADEAGLDMYLQASPVGVGVYQKFGFEVVSVEDIDLNPYGVDKVDTRTYMKRVAQSG</sequence>
<protein>
    <recommendedName>
        <fullName evidence="1">N-acetyltransferase domain-containing protein</fullName>
    </recommendedName>
</protein>
<dbReference type="GeneID" id="25368635"/>
<dbReference type="CDD" id="cd04301">
    <property type="entry name" value="NAT_SF"/>
    <property type="match status" value="1"/>
</dbReference>
<dbReference type="Proteomes" id="UP000030641">
    <property type="component" value="Unassembled WGS sequence"/>
</dbReference>
<dbReference type="SUPFAM" id="SSF55729">
    <property type="entry name" value="Acyl-CoA N-acyltransferases (Nat)"/>
    <property type="match status" value="1"/>
</dbReference>
<dbReference type="STRING" id="1043005.A0A074Y0S4"/>
<dbReference type="InterPro" id="IPR052523">
    <property type="entry name" value="Trichothecene_AcTrans"/>
</dbReference>
<dbReference type="Gene3D" id="3.40.630.30">
    <property type="match status" value="1"/>
</dbReference>
<evidence type="ECO:0000313" key="3">
    <source>
        <dbReference type="Proteomes" id="UP000030641"/>
    </source>
</evidence>
<gene>
    <name evidence="2" type="ORF">AUEXF2481DRAFT_498363</name>
</gene>
<organism evidence="2 3">
    <name type="scientific">Aureobasidium subglaciale (strain EXF-2481)</name>
    <name type="common">Aureobasidium pullulans var. subglaciale</name>
    <dbReference type="NCBI Taxonomy" id="1043005"/>
    <lineage>
        <taxon>Eukaryota</taxon>
        <taxon>Fungi</taxon>
        <taxon>Dikarya</taxon>
        <taxon>Ascomycota</taxon>
        <taxon>Pezizomycotina</taxon>
        <taxon>Dothideomycetes</taxon>
        <taxon>Dothideomycetidae</taxon>
        <taxon>Dothideales</taxon>
        <taxon>Saccotheciaceae</taxon>
        <taxon>Aureobasidium</taxon>
    </lineage>
</organism>
<accession>A0A074Y0S4</accession>
<dbReference type="EMBL" id="KL584779">
    <property type="protein sequence ID" value="KEQ91330.1"/>
    <property type="molecule type" value="Genomic_DNA"/>
</dbReference>
<reference evidence="2 3" key="1">
    <citation type="journal article" date="2014" name="BMC Genomics">
        <title>Genome sequencing of four Aureobasidium pullulans varieties: biotechnological potential, stress tolerance, and description of new species.</title>
        <authorList>
            <person name="Gostin Ar C."/>
            <person name="Ohm R.A."/>
            <person name="Kogej T."/>
            <person name="Sonjak S."/>
            <person name="Turk M."/>
            <person name="Zajc J."/>
            <person name="Zalar P."/>
            <person name="Grube M."/>
            <person name="Sun H."/>
            <person name="Han J."/>
            <person name="Sharma A."/>
            <person name="Chiniquy J."/>
            <person name="Ngan C.Y."/>
            <person name="Lipzen A."/>
            <person name="Barry K."/>
            <person name="Grigoriev I.V."/>
            <person name="Gunde-Cimerman N."/>
        </authorList>
    </citation>
    <scope>NUCLEOTIDE SEQUENCE [LARGE SCALE GENOMIC DNA]</scope>
    <source>
        <strain evidence="2 3">EXF-2481</strain>
    </source>
</reference>
<dbReference type="PANTHER" id="PTHR42791:SF14">
    <property type="entry name" value="N-ACETYLTRANSFERASE DOMAIN-CONTAINING PROTEIN"/>
    <property type="match status" value="1"/>
</dbReference>
<dbReference type="GO" id="GO:0016747">
    <property type="term" value="F:acyltransferase activity, transferring groups other than amino-acyl groups"/>
    <property type="evidence" value="ECO:0007669"/>
    <property type="project" value="InterPro"/>
</dbReference>
<dbReference type="InParanoid" id="A0A074Y0S4"/>